<dbReference type="SUPFAM" id="SSF103642">
    <property type="entry name" value="Sec-C motif"/>
    <property type="match status" value="1"/>
</dbReference>
<name>A0ABU9G3H0_9GAMM</name>
<protein>
    <submittedName>
        <fullName evidence="9">Anaerobic sulfatase maturase</fullName>
    </submittedName>
</protein>
<dbReference type="NCBIfam" id="TIGR03942">
    <property type="entry name" value="sulfatase_rSAM"/>
    <property type="match status" value="1"/>
</dbReference>
<accession>A0ABU9G3H0</accession>
<dbReference type="InterPro" id="IPR023885">
    <property type="entry name" value="4Fe4S-binding_SPASM_dom"/>
</dbReference>
<dbReference type="NCBIfam" id="TIGR04085">
    <property type="entry name" value="rSAM_more_4Fe4S"/>
    <property type="match status" value="1"/>
</dbReference>
<comment type="similarity">
    <text evidence="7">Belongs to the radical SAM superfamily. Anaerobic sulfatase-maturating enzyme family.</text>
</comment>
<dbReference type="Gene3D" id="3.20.20.70">
    <property type="entry name" value="Aldolase class I"/>
    <property type="match status" value="1"/>
</dbReference>
<keyword evidence="4" id="KW-0479">Metal-binding</keyword>
<keyword evidence="5" id="KW-0408">Iron</keyword>
<keyword evidence="10" id="KW-1185">Reference proteome</keyword>
<keyword evidence="2" id="KW-0004">4Fe-4S</keyword>
<dbReference type="SFLD" id="SFLDG01384">
    <property type="entry name" value="thioether_bond_formation_requi"/>
    <property type="match status" value="1"/>
</dbReference>
<dbReference type="Pfam" id="PF02810">
    <property type="entry name" value="SEC-C"/>
    <property type="match status" value="1"/>
</dbReference>
<dbReference type="Proteomes" id="UP001379949">
    <property type="component" value="Unassembled WGS sequence"/>
</dbReference>
<dbReference type="InterPro" id="IPR004027">
    <property type="entry name" value="SEC_C_motif"/>
</dbReference>
<evidence type="ECO:0000256" key="4">
    <source>
        <dbReference type="ARBA" id="ARBA00022723"/>
    </source>
</evidence>
<dbReference type="SFLD" id="SFLDF00285">
    <property type="entry name" value="anaerobic_Ser-type_sulfatase-m"/>
    <property type="match status" value="1"/>
</dbReference>
<sequence length="439" mass="49845">MTSSMVSGCHVMAKPSSSICNLDCEYCFYLEKEKLYPEQNKNWRMDDDTLERYIQQYIDAQMGQEVQFAWQGGEPTLMGVEFFRKVVALCAQYAGNKRISHAFQTNGILLNDEWCELFKQHQFLIGVSIDGPPDLHDGYRVTRTKKSTHAKVMKGIEYLKKHRIEFNTLTVVHDLNAQHPERVYRFLKQIGSRYLQFIPLVEREASATPDDTQALTLVLPSELEAKVTTWSVPSKQYGAFLNGVFDVWVKSDVGRVFVNMFDSTLATWCGHASGSCITSETCGHAFALESNGDLYQCDHFVYPEHLLGNIHENTIKEMNNSASAKQFGADKASTLNQDCLQCEYKFACHGGCPKHRFSVSRSGYLNHNYFCSGYTNFFKHTEPYMRLMAALIENKQSPAHIMAIIEQQPKLLYSLFKVSKNSPCPCGSGEKFKRCCSAS</sequence>
<evidence type="ECO:0000256" key="5">
    <source>
        <dbReference type="ARBA" id="ARBA00023004"/>
    </source>
</evidence>
<dbReference type="RefSeq" id="WP_341564682.1">
    <property type="nucleotide sequence ID" value="NZ_JBAKAQ010000005.1"/>
</dbReference>
<dbReference type="SFLD" id="SFLDG01067">
    <property type="entry name" value="SPASM/twitch_domain_containing"/>
    <property type="match status" value="1"/>
</dbReference>
<evidence type="ECO:0000313" key="10">
    <source>
        <dbReference type="Proteomes" id="UP001379949"/>
    </source>
</evidence>
<dbReference type="CDD" id="cd21120">
    <property type="entry name" value="SPASM_anSME"/>
    <property type="match status" value="1"/>
</dbReference>
<keyword evidence="3" id="KW-0949">S-adenosyl-L-methionine</keyword>
<dbReference type="EMBL" id="JBAKAR010000004">
    <property type="protein sequence ID" value="MEL0613023.1"/>
    <property type="molecule type" value="Genomic_DNA"/>
</dbReference>
<dbReference type="InterPro" id="IPR013785">
    <property type="entry name" value="Aldolase_TIM"/>
</dbReference>
<dbReference type="InterPro" id="IPR034491">
    <property type="entry name" value="Anaerob_Ser_sulfatase-maturase"/>
</dbReference>
<reference evidence="9 10" key="1">
    <citation type="submission" date="2024-02" db="EMBL/GenBank/DDBJ databases">
        <title>Bacteria isolated from the canopy kelp, Nereocystis luetkeana.</title>
        <authorList>
            <person name="Pfister C.A."/>
            <person name="Younker I.T."/>
            <person name="Light S.H."/>
        </authorList>
    </citation>
    <scope>NUCLEOTIDE SEQUENCE [LARGE SCALE GENOMIC DNA]</scope>
    <source>
        <strain evidence="9 10">TI.4.07</strain>
    </source>
</reference>
<evidence type="ECO:0000256" key="3">
    <source>
        <dbReference type="ARBA" id="ARBA00022691"/>
    </source>
</evidence>
<keyword evidence="6" id="KW-0411">Iron-sulfur</keyword>
<comment type="cofactor">
    <cofactor evidence="1">
        <name>[4Fe-4S] cluster</name>
        <dbReference type="ChEBI" id="CHEBI:49883"/>
    </cofactor>
</comment>
<dbReference type="InterPro" id="IPR058240">
    <property type="entry name" value="rSAM_sf"/>
</dbReference>
<evidence type="ECO:0000256" key="6">
    <source>
        <dbReference type="ARBA" id="ARBA00023014"/>
    </source>
</evidence>
<dbReference type="PANTHER" id="PTHR43273:SF3">
    <property type="entry name" value="ANAEROBIC SULFATASE-MATURATING ENZYME HOMOLOG ASLB-RELATED"/>
    <property type="match status" value="1"/>
</dbReference>
<dbReference type="SFLD" id="SFLDG01072">
    <property type="entry name" value="dehydrogenase_like"/>
    <property type="match status" value="1"/>
</dbReference>
<feature type="domain" description="Radical SAM core" evidence="8">
    <location>
        <begin position="6"/>
        <end position="250"/>
    </location>
</feature>
<gene>
    <name evidence="9" type="ORF">V6242_07685</name>
</gene>
<evidence type="ECO:0000256" key="2">
    <source>
        <dbReference type="ARBA" id="ARBA00022485"/>
    </source>
</evidence>
<dbReference type="Pfam" id="PF04055">
    <property type="entry name" value="Radical_SAM"/>
    <property type="match status" value="1"/>
</dbReference>
<dbReference type="SUPFAM" id="SSF102114">
    <property type="entry name" value="Radical SAM enzymes"/>
    <property type="match status" value="1"/>
</dbReference>
<dbReference type="SFLD" id="SFLDG01386">
    <property type="entry name" value="main_SPASM_domain-containing"/>
    <property type="match status" value="1"/>
</dbReference>
<dbReference type="SFLD" id="SFLDS00029">
    <property type="entry name" value="Radical_SAM"/>
    <property type="match status" value="1"/>
</dbReference>
<comment type="caution">
    <text evidence="9">The sequence shown here is derived from an EMBL/GenBank/DDBJ whole genome shotgun (WGS) entry which is preliminary data.</text>
</comment>
<evidence type="ECO:0000313" key="9">
    <source>
        <dbReference type="EMBL" id="MEL0613023.1"/>
    </source>
</evidence>
<evidence type="ECO:0000259" key="8">
    <source>
        <dbReference type="PROSITE" id="PS51918"/>
    </source>
</evidence>
<dbReference type="InterPro" id="IPR023867">
    <property type="entry name" value="Sulphatase_maturase_rSAM"/>
</dbReference>
<dbReference type="CDD" id="cd01335">
    <property type="entry name" value="Radical_SAM"/>
    <property type="match status" value="1"/>
</dbReference>
<dbReference type="InterPro" id="IPR047207">
    <property type="entry name" value="SPASM_anSME"/>
</dbReference>
<evidence type="ECO:0000256" key="1">
    <source>
        <dbReference type="ARBA" id="ARBA00001966"/>
    </source>
</evidence>
<dbReference type="PANTHER" id="PTHR43273">
    <property type="entry name" value="ANAEROBIC SULFATASE-MATURATING ENZYME HOMOLOG ASLB-RELATED"/>
    <property type="match status" value="1"/>
</dbReference>
<proteinExistence type="inferred from homology"/>
<evidence type="ECO:0000256" key="7">
    <source>
        <dbReference type="ARBA" id="ARBA00023601"/>
    </source>
</evidence>
<dbReference type="InterPro" id="IPR007197">
    <property type="entry name" value="rSAM"/>
</dbReference>
<dbReference type="Pfam" id="PF13186">
    <property type="entry name" value="SPASM"/>
    <property type="match status" value="1"/>
</dbReference>
<dbReference type="Gene3D" id="3.10.450.50">
    <property type="match status" value="1"/>
</dbReference>
<dbReference type="PROSITE" id="PS51918">
    <property type="entry name" value="RADICAL_SAM"/>
    <property type="match status" value="1"/>
</dbReference>
<organism evidence="9 10">
    <name type="scientific">Marinomonas arenicola</name>
    <dbReference type="NCBI Taxonomy" id="569601"/>
    <lineage>
        <taxon>Bacteria</taxon>
        <taxon>Pseudomonadati</taxon>
        <taxon>Pseudomonadota</taxon>
        <taxon>Gammaproteobacteria</taxon>
        <taxon>Oceanospirillales</taxon>
        <taxon>Oceanospirillaceae</taxon>
        <taxon>Marinomonas</taxon>
    </lineage>
</organism>